<evidence type="ECO:0000313" key="2">
    <source>
        <dbReference type="Proteomes" id="UP000054166"/>
    </source>
</evidence>
<protein>
    <submittedName>
        <fullName evidence="1">Uncharacterized protein</fullName>
    </submittedName>
</protein>
<reference evidence="2" key="2">
    <citation type="submission" date="2015-01" db="EMBL/GenBank/DDBJ databases">
        <title>Evolutionary Origins and Diversification of the Mycorrhizal Mutualists.</title>
        <authorList>
            <consortium name="DOE Joint Genome Institute"/>
            <consortium name="Mycorrhizal Genomics Consortium"/>
            <person name="Kohler A."/>
            <person name="Kuo A."/>
            <person name="Nagy L.G."/>
            <person name="Floudas D."/>
            <person name="Copeland A."/>
            <person name="Barry K.W."/>
            <person name="Cichocki N."/>
            <person name="Veneault-Fourrey C."/>
            <person name="LaButti K."/>
            <person name="Lindquist E.A."/>
            <person name="Lipzen A."/>
            <person name="Lundell T."/>
            <person name="Morin E."/>
            <person name="Murat C."/>
            <person name="Riley R."/>
            <person name="Ohm R."/>
            <person name="Sun H."/>
            <person name="Tunlid A."/>
            <person name="Henrissat B."/>
            <person name="Grigoriev I.V."/>
            <person name="Hibbett D.S."/>
            <person name="Martin F."/>
        </authorList>
    </citation>
    <scope>NUCLEOTIDE SEQUENCE [LARGE SCALE GENOMIC DNA]</scope>
    <source>
        <strain evidence="2">F 1598</strain>
    </source>
</reference>
<reference evidence="1 2" key="1">
    <citation type="submission" date="2014-04" db="EMBL/GenBank/DDBJ databases">
        <authorList>
            <consortium name="DOE Joint Genome Institute"/>
            <person name="Kuo A."/>
            <person name="Tarkka M."/>
            <person name="Buscot F."/>
            <person name="Kohler A."/>
            <person name="Nagy L.G."/>
            <person name="Floudas D."/>
            <person name="Copeland A."/>
            <person name="Barry K.W."/>
            <person name="Cichocki N."/>
            <person name="Veneault-Fourrey C."/>
            <person name="LaButti K."/>
            <person name="Lindquist E.A."/>
            <person name="Lipzen A."/>
            <person name="Lundell T."/>
            <person name="Morin E."/>
            <person name="Murat C."/>
            <person name="Sun H."/>
            <person name="Tunlid A."/>
            <person name="Henrissat B."/>
            <person name="Grigoriev I.V."/>
            <person name="Hibbett D.S."/>
            <person name="Martin F."/>
            <person name="Nordberg H.P."/>
            <person name="Cantor M.N."/>
            <person name="Hua S.X."/>
        </authorList>
    </citation>
    <scope>NUCLEOTIDE SEQUENCE [LARGE SCALE GENOMIC DNA]</scope>
    <source>
        <strain evidence="1 2">F 1598</strain>
    </source>
</reference>
<gene>
    <name evidence="1" type="ORF">PILCRDRAFT_237147</name>
</gene>
<organism evidence="1 2">
    <name type="scientific">Piloderma croceum (strain F 1598)</name>
    <dbReference type="NCBI Taxonomy" id="765440"/>
    <lineage>
        <taxon>Eukaryota</taxon>
        <taxon>Fungi</taxon>
        <taxon>Dikarya</taxon>
        <taxon>Basidiomycota</taxon>
        <taxon>Agaricomycotina</taxon>
        <taxon>Agaricomycetes</taxon>
        <taxon>Agaricomycetidae</taxon>
        <taxon>Atheliales</taxon>
        <taxon>Atheliaceae</taxon>
        <taxon>Piloderma</taxon>
    </lineage>
</organism>
<proteinExistence type="predicted"/>
<dbReference type="Proteomes" id="UP000054166">
    <property type="component" value="Unassembled WGS sequence"/>
</dbReference>
<keyword evidence="2" id="KW-1185">Reference proteome</keyword>
<dbReference type="HOGENOM" id="CLU_3014974_0_0_1"/>
<accession>A0A0C3FX09</accession>
<evidence type="ECO:0000313" key="1">
    <source>
        <dbReference type="EMBL" id="KIM88740.1"/>
    </source>
</evidence>
<dbReference type="AlphaFoldDB" id="A0A0C3FX09"/>
<sequence>MFVPGSLIPKLCILYSHHFLSVHSKEFEGEVECTRRYRWWTIYTCNAHLYSINFLR</sequence>
<name>A0A0C3FX09_PILCF</name>
<dbReference type="InParanoid" id="A0A0C3FX09"/>
<dbReference type="EMBL" id="KN832976">
    <property type="protein sequence ID" value="KIM88740.1"/>
    <property type="molecule type" value="Genomic_DNA"/>
</dbReference>